<dbReference type="InterPro" id="IPR051198">
    <property type="entry name" value="BchE-like"/>
</dbReference>
<dbReference type="PANTHER" id="PTHR43409:SF7">
    <property type="entry name" value="BLL1977 PROTEIN"/>
    <property type="match status" value="1"/>
</dbReference>
<dbReference type="SFLD" id="SFLDG01082">
    <property type="entry name" value="B12-binding_domain_containing"/>
    <property type="match status" value="1"/>
</dbReference>
<organism evidence="7 8">
    <name type="scientific">candidate division CSSED10-310 bacterium</name>
    <dbReference type="NCBI Taxonomy" id="2855610"/>
    <lineage>
        <taxon>Bacteria</taxon>
        <taxon>Bacteria division CSSED10-310</taxon>
    </lineage>
</organism>
<evidence type="ECO:0000259" key="6">
    <source>
        <dbReference type="PROSITE" id="PS51332"/>
    </source>
</evidence>
<evidence type="ECO:0000313" key="7">
    <source>
        <dbReference type="EMBL" id="MFC1852001.1"/>
    </source>
</evidence>
<reference evidence="7 8" key="1">
    <citation type="submission" date="2024-09" db="EMBL/GenBank/DDBJ databases">
        <title>Laminarin stimulates single cell rates of sulfate reduction while oxygen inhibits transcriptomic activity in coastal marine sediment.</title>
        <authorList>
            <person name="Lindsay M."/>
            <person name="Orcutt B."/>
            <person name="Emerson D."/>
            <person name="Stepanauskas R."/>
            <person name="D'Angelo T."/>
        </authorList>
    </citation>
    <scope>NUCLEOTIDE SEQUENCE [LARGE SCALE GENOMIC DNA]</scope>
    <source>
        <strain evidence="7">SAG AM-311-K15</strain>
    </source>
</reference>
<dbReference type="SFLD" id="SFLDS00029">
    <property type="entry name" value="Radical_SAM"/>
    <property type="match status" value="1"/>
</dbReference>
<evidence type="ECO:0000256" key="2">
    <source>
        <dbReference type="ARBA" id="ARBA00022691"/>
    </source>
</evidence>
<evidence type="ECO:0000256" key="4">
    <source>
        <dbReference type="ARBA" id="ARBA00023004"/>
    </source>
</evidence>
<sequence length="421" mass="49105">MNLLLVYPRWRKLERQVVFHLPPHGPVVFAATLDEDIEVTFVDENVETLDLDVSPDMVAISMMLTAQLPRAFEIAAIFRKRNIPVIAGGIATMLHSEEVGKNVDSIFLGEAEDGHVQKLFQDFTAGELKPVYNFLHDFPAIETVGTARRDILKRELYNHKGMQMFDLIHASRGCHFNCYPCCTPFLGGRKFRPRPIEKVIQEIETIDNNRLFFVDNSMAQDKKWEEELFKALIPLKKKWVCHPIEEDDDILDLAYQAGCWYVYQAVVDMSDLIRNRIKRYHDHGIAVEGTIILGMDNHDIDYIKRLIDFLLEIELELAEFTILTPFSHTPARRQLEREGRILIQDPALYTGDRVVFQPLKLTITELQDMYYYAWETFYQDISCETAMADMYMRVIRREMADGSFKRSRRRKQKFKLPQDVS</sequence>
<accession>A0ABV6Z0Z4</accession>
<dbReference type="InterPro" id="IPR023404">
    <property type="entry name" value="rSAM_horseshoe"/>
</dbReference>
<dbReference type="EMBL" id="JBHPBY010000252">
    <property type="protein sequence ID" value="MFC1852001.1"/>
    <property type="molecule type" value="Genomic_DNA"/>
</dbReference>
<comment type="cofactor">
    <cofactor evidence="1">
        <name>[4Fe-4S] cluster</name>
        <dbReference type="ChEBI" id="CHEBI:49883"/>
    </cofactor>
</comment>
<dbReference type="SMART" id="SM00729">
    <property type="entry name" value="Elp3"/>
    <property type="match status" value="1"/>
</dbReference>
<dbReference type="PROSITE" id="PS51332">
    <property type="entry name" value="B12_BINDING"/>
    <property type="match status" value="1"/>
</dbReference>
<evidence type="ECO:0000256" key="5">
    <source>
        <dbReference type="ARBA" id="ARBA00023014"/>
    </source>
</evidence>
<dbReference type="Gene3D" id="3.80.30.20">
    <property type="entry name" value="tm_1862 like domain"/>
    <property type="match status" value="1"/>
</dbReference>
<dbReference type="SUPFAM" id="SSF102114">
    <property type="entry name" value="Radical SAM enzymes"/>
    <property type="match status" value="1"/>
</dbReference>
<dbReference type="PANTHER" id="PTHR43409">
    <property type="entry name" value="ANAEROBIC MAGNESIUM-PROTOPORPHYRIN IX MONOMETHYL ESTER CYCLASE-RELATED"/>
    <property type="match status" value="1"/>
</dbReference>
<keyword evidence="2" id="KW-0949">S-adenosyl-L-methionine</keyword>
<protein>
    <submittedName>
        <fullName evidence="7">B12-binding domain-containing radical SAM protein</fullName>
    </submittedName>
</protein>
<keyword evidence="5" id="KW-0411">Iron-sulfur</keyword>
<keyword evidence="3" id="KW-0479">Metal-binding</keyword>
<evidence type="ECO:0000256" key="3">
    <source>
        <dbReference type="ARBA" id="ARBA00022723"/>
    </source>
</evidence>
<dbReference type="Proteomes" id="UP001594351">
    <property type="component" value="Unassembled WGS sequence"/>
</dbReference>
<dbReference type="InterPro" id="IPR058240">
    <property type="entry name" value="rSAM_sf"/>
</dbReference>
<evidence type="ECO:0000256" key="1">
    <source>
        <dbReference type="ARBA" id="ARBA00001966"/>
    </source>
</evidence>
<gene>
    <name evidence="7" type="ORF">ACFL27_17550</name>
</gene>
<feature type="domain" description="B12-binding" evidence="6">
    <location>
        <begin position="1"/>
        <end position="130"/>
    </location>
</feature>
<keyword evidence="4" id="KW-0408">Iron</keyword>
<proteinExistence type="predicted"/>
<keyword evidence="8" id="KW-1185">Reference proteome</keyword>
<evidence type="ECO:0000313" key="8">
    <source>
        <dbReference type="Proteomes" id="UP001594351"/>
    </source>
</evidence>
<dbReference type="Gene3D" id="3.40.50.280">
    <property type="entry name" value="Cobalamin-binding domain"/>
    <property type="match status" value="1"/>
</dbReference>
<dbReference type="InterPro" id="IPR006638">
    <property type="entry name" value="Elp3/MiaA/NifB-like_rSAM"/>
</dbReference>
<comment type="caution">
    <text evidence="7">The sequence shown here is derived from an EMBL/GenBank/DDBJ whole genome shotgun (WGS) entry which is preliminary data.</text>
</comment>
<dbReference type="InterPro" id="IPR006158">
    <property type="entry name" value="Cobalamin-bd"/>
</dbReference>
<dbReference type="InterPro" id="IPR007197">
    <property type="entry name" value="rSAM"/>
</dbReference>
<name>A0ABV6Z0Z4_UNCC1</name>